<sequence length="226" mass="24480">MNSLLTLQPFSLIYDGVQKDGKTGSGIAEFDCASYDHAIRFTAANTTEVARVELELARHGSGADVIIEIRSGLAANGNSDGTTLKRSILPKEFLPEARGYFSIPVDLTGLTAGAIYWLVILRGGNAVDHFHLHGETGLDAAYPSYRRLNPGAWEEESAVHFKMFAGESGELKHGVYGTGYTTLEYAGEMVSRVYRYLPPIDGHAGGIRDTVSYAWVGEYLKRGGTG</sequence>
<dbReference type="Proteomes" id="UP000463470">
    <property type="component" value="Unassembled WGS sequence"/>
</dbReference>
<protein>
    <submittedName>
        <fullName evidence="1">Uncharacterized protein</fullName>
    </submittedName>
</protein>
<dbReference type="RefSeq" id="WP_161254626.1">
    <property type="nucleotide sequence ID" value="NZ_WXEY01000002.1"/>
</dbReference>
<dbReference type="OrthoDB" id="2079570at2"/>
<name>A0A845KY46_9FIRM</name>
<proteinExistence type="predicted"/>
<reference evidence="1 2" key="1">
    <citation type="submission" date="2020-01" db="EMBL/GenBank/DDBJ databases">
        <title>Whole-genome sequence of Heliobacterium undosum DSM 13378.</title>
        <authorList>
            <person name="Kyndt J.A."/>
            <person name="Meyer T.E."/>
        </authorList>
    </citation>
    <scope>NUCLEOTIDE SEQUENCE [LARGE SCALE GENOMIC DNA]</scope>
    <source>
        <strain evidence="1 2">DSM 13378</strain>
    </source>
</reference>
<dbReference type="AlphaFoldDB" id="A0A845KY46"/>
<dbReference type="EMBL" id="WXEY01000002">
    <property type="protein sequence ID" value="MZP28682.1"/>
    <property type="molecule type" value="Genomic_DNA"/>
</dbReference>
<gene>
    <name evidence="1" type="ORF">GTO91_02975</name>
</gene>
<accession>A0A845KY46</accession>
<organism evidence="1 2">
    <name type="scientific">Heliomicrobium undosum</name>
    <dbReference type="NCBI Taxonomy" id="121734"/>
    <lineage>
        <taxon>Bacteria</taxon>
        <taxon>Bacillati</taxon>
        <taxon>Bacillota</taxon>
        <taxon>Clostridia</taxon>
        <taxon>Eubacteriales</taxon>
        <taxon>Heliobacteriaceae</taxon>
        <taxon>Heliomicrobium</taxon>
    </lineage>
</organism>
<evidence type="ECO:0000313" key="2">
    <source>
        <dbReference type="Proteomes" id="UP000463470"/>
    </source>
</evidence>
<evidence type="ECO:0000313" key="1">
    <source>
        <dbReference type="EMBL" id="MZP28682.1"/>
    </source>
</evidence>
<keyword evidence="2" id="KW-1185">Reference proteome</keyword>
<comment type="caution">
    <text evidence="1">The sequence shown here is derived from an EMBL/GenBank/DDBJ whole genome shotgun (WGS) entry which is preliminary data.</text>
</comment>